<dbReference type="InterPro" id="IPR042264">
    <property type="entry name" value="DPH1/DPH2_2"/>
</dbReference>
<dbReference type="PANTHER" id="PTHR10762:SF1">
    <property type="entry name" value="2-(3-AMINO-3-CARBOXYPROPYL)HISTIDINE SYNTHASE SUBUNIT 1"/>
    <property type="match status" value="1"/>
</dbReference>
<dbReference type="UniPathway" id="UPA00559"/>
<name>A0A497EZC9_9CREN</name>
<dbReference type="InterPro" id="IPR016435">
    <property type="entry name" value="DPH1/DPH2"/>
</dbReference>
<dbReference type="Gene3D" id="3.40.50.11840">
    <property type="entry name" value="Diphthamide synthesis DPH1/DPH2 domain 1"/>
    <property type="match status" value="1"/>
</dbReference>
<dbReference type="PANTHER" id="PTHR10762">
    <property type="entry name" value="DIPHTHAMIDE BIOSYNTHESIS PROTEIN"/>
    <property type="match status" value="1"/>
</dbReference>
<dbReference type="EMBL" id="QMQZ01000001">
    <property type="protein sequence ID" value="RLE52402.1"/>
    <property type="molecule type" value="Genomic_DNA"/>
</dbReference>
<dbReference type="GO" id="GO:0090560">
    <property type="term" value="F:2-(3-amino-3-carboxypropyl)histidine synthase activity"/>
    <property type="evidence" value="ECO:0007669"/>
    <property type="project" value="UniProtKB-UniRule"/>
</dbReference>
<dbReference type="NCBIfam" id="TIGR03682">
    <property type="entry name" value="arCOG04112"/>
    <property type="match status" value="1"/>
</dbReference>
<evidence type="ECO:0000256" key="1">
    <source>
        <dbReference type="ARBA" id="ARBA00001966"/>
    </source>
</evidence>
<evidence type="ECO:0000256" key="10">
    <source>
        <dbReference type="PIRNR" id="PIRNR004967"/>
    </source>
</evidence>
<evidence type="ECO:0000256" key="7">
    <source>
        <dbReference type="ARBA" id="ARBA00023004"/>
    </source>
</evidence>
<evidence type="ECO:0000256" key="5">
    <source>
        <dbReference type="ARBA" id="ARBA00022691"/>
    </source>
</evidence>
<comment type="cofactor">
    <cofactor evidence="1 10">
        <name>[4Fe-4S] cluster</name>
        <dbReference type="ChEBI" id="CHEBI:49883"/>
    </cofactor>
</comment>
<dbReference type="GO" id="GO:0017183">
    <property type="term" value="P:protein histidyl modification to diphthamide"/>
    <property type="evidence" value="ECO:0007669"/>
    <property type="project" value="UniProtKB-UniRule"/>
</dbReference>
<dbReference type="InterPro" id="IPR022428">
    <property type="entry name" value="Dph2_arc"/>
</dbReference>
<dbReference type="Proteomes" id="UP000268446">
    <property type="component" value="Unassembled WGS sequence"/>
</dbReference>
<evidence type="ECO:0000256" key="8">
    <source>
        <dbReference type="ARBA" id="ARBA00023014"/>
    </source>
</evidence>
<dbReference type="SFLD" id="SFLDS00032">
    <property type="entry name" value="Radical_SAM_3-amino-3-carboxyp"/>
    <property type="match status" value="1"/>
</dbReference>
<comment type="caution">
    <text evidence="11">The sequence shown here is derived from an EMBL/GenBank/DDBJ whole genome shotgun (WGS) entry which is preliminary data.</text>
</comment>
<comment type="function">
    <text evidence="10">Catalyzes the first step of diphthamide biosynthesis, i.e. the transfer of the 3-amino-3-carboxypropyl group from S-adenosyl-L-methionine (SAM) to the C2 position of the imidazole ring of the target histidine residue in translation elongation factor 2 (EF-2).</text>
</comment>
<dbReference type="AlphaFoldDB" id="A0A497EZC9"/>
<sequence length="350" mass="38227">MPNRSVLEYSLGFEVYNFELDKVFREIAGRRARRVLIQLPDGMKVHALELAREIESKCGVEVIVSADPCYGGCDVALDEARRLSVDLIIHFGHTPFLKVEESPPVIYIPAFSELPVAGVVEKAVMLLRPHRVVGLVSTVQHVHKLGEAKRILEDRGFKVVIGGRCGRVAFDGQVLGCDVCAALSVMGDVDVFLVIAGGDFHALGVALSTGKPVVVADPYRGEARDISKLLKRTLSLRWSCIAKARDAEVFGVVVGVKPGQAMIEAALKARKLILSYGKRCYLIAAREFSPEVLYPFEDVDVFVIAACPRIAVDDAHRFRKPVITIGELRLALEGFEGVSGLPIPTILGWS</sequence>
<dbReference type="InterPro" id="IPR042263">
    <property type="entry name" value="DPH1/DPH2_1"/>
</dbReference>
<dbReference type="FunFam" id="3.40.50.11860:FF:000001">
    <property type="entry name" value="2-(3-amino-3-carboxypropyl)histidine synthase subunit 2"/>
    <property type="match status" value="1"/>
</dbReference>
<proteinExistence type="inferred from homology"/>
<dbReference type="EC" id="2.5.1.108" evidence="3 10"/>
<comment type="catalytic activity">
    <reaction evidence="9 10">
        <text>L-histidyl-[translation elongation factor 2] + S-adenosyl-L-methionine = 2-[(3S)-amino-3-carboxypropyl]-L-histidyl-[translation elongation factor 2] + S-methyl-5'-thioadenosine + H(+)</text>
        <dbReference type="Rhea" id="RHEA:36783"/>
        <dbReference type="Rhea" id="RHEA-COMP:9748"/>
        <dbReference type="Rhea" id="RHEA-COMP:9749"/>
        <dbReference type="ChEBI" id="CHEBI:15378"/>
        <dbReference type="ChEBI" id="CHEBI:17509"/>
        <dbReference type="ChEBI" id="CHEBI:29979"/>
        <dbReference type="ChEBI" id="CHEBI:59789"/>
        <dbReference type="ChEBI" id="CHEBI:73995"/>
        <dbReference type="EC" id="2.5.1.108"/>
    </reaction>
</comment>
<dbReference type="NCBIfam" id="TIGR00322">
    <property type="entry name" value="diphth2_R"/>
    <property type="match status" value="1"/>
</dbReference>
<evidence type="ECO:0000256" key="2">
    <source>
        <dbReference type="ARBA" id="ARBA00005156"/>
    </source>
</evidence>
<dbReference type="PIRSF" id="PIRSF004967">
    <property type="entry name" value="DPH1"/>
    <property type="match status" value="1"/>
</dbReference>
<reference evidence="11 12" key="1">
    <citation type="submission" date="2018-06" db="EMBL/GenBank/DDBJ databases">
        <title>Extensive metabolic versatility and redundancy in microbially diverse, dynamic hydrothermal sediments.</title>
        <authorList>
            <person name="Dombrowski N."/>
            <person name="Teske A."/>
            <person name="Baker B.J."/>
        </authorList>
    </citation>
    <scope>NUCLEOTIDE SEQUENCE [LARGE SCALE GENOMIC DNA]</scope>
    <source>
        <strain evidence="11">B29_G17</strain>
    </source>
</reference>
<protein>
    <recommendedName>
        <fullName evidence="3 10">2-(3-amino-3-carboxypropyl)histidine synthase</fullName>
        <ecNumber evidence="3 10">2.5.1.108</ecNumber>
    </recommendedName>
</protein>
<gene>
    <name evidence="11" type="primary">dph2</name>
    <name evidence="11" type="ORF">DRJ20_00110</name>
</gene>
<dbReference type="Gene3D" id="3.40.50.11860">
    <property type="entry name" value="Diphthamide synthesis DPH1/DPH2 domain 3"/>
    <property type="match status" value="1"/>
</dbReference>
<keyword evidence="10" id="KW-0004">4Fe-4S</keyword>
<keyword evidence="8 10" id="KW-0411">Iron-sulfur</keyword>
<evidence type="ECO:0000313" key="11">
    <source>
        <dbReference type="EMBL" id="RLE52402.1"/>
    </source>
</evidence>
<comment type="similarity">
    <text evidence="10">Belongs to the DPH1/DPH2 family.</text>
</comment>
<evidence type="ECO:0000256" key="4">
    <source>
        <dbReference type="ARBA" id="ARBA00022679"/>
    </source>
</evidence>
<evidence type="ECO:0000313" key="12">
    <source>
        <dbReference type="Proteomes" id="UP000268446"/>
    </source>
</evidence>
<dbReference type="InterPro" id="IPR035435">
    <property type="entry name" value="DPH1/DPH2_euk_archaea"/>
</dbReference>
<dbReference type="GO" id="GO:0046872">
    <property type="term" value="F:metal ion binding"/>
    <property type="evidence" value="ECO:0007669"/>
    <property type="project" value="UniProtKB-KW"/>
</dbReference>
<evidence type="ECO:0000256" key="3">
    <source>
        <dbReference type="ARBA" id="ARBA00012221"/>
    </source>
</evidence>
<keyword evidence="4 10" id="KW-0808">Transferase</keyword>
<dbReference type="GO" id="GO:0051539">
    <property type="term" value="F:4 iron, 4 sulfur cluster binding"/>
    <property type="evidence" value="ECO:0007669"/>
    <property type="project" value="UniProtKB-UniRule"/>
</dbReference>
<keyword evidence="5 10" id="KW-0949">S-adenosyl-L-methionine</keyword>
<dbReference type="InterPro" id="IPR042265">
    <property type="entry name" value="DPH1/DPH2_3"/>
</dbReference>
<evidence type="ECO:0000256" key="6">
    <source>
        <dbReference type="ARBA" id="ARBA00022723"/>
    </source>
</evidence>
<dbReference type="Pfam" id="PF01866">
    <property type="entry name" value="Diphthamide_syn"/>
    <property type="match status" value="1"/>
</dbReference>
<organism evidence="11 12">
    <name type="scientific">Thermoproteota archaeon</name>
    <dbReference type="NCBI Taxonomy" id="2056631"/>
    <lineage>
        <taxon>Archaea</taxon>
        <taxon>Thermoproteota</taxon>
    </lineage>
</organism>
<keyword evidence="7 10" id="KW-0408">Iron</keyword>
<keyword evidence="6 10" id="KW-0479">Metal-binding</keyword>
<dbReference type="Gene3D" id="3.40.50.11850">
    <property type="entry name" value="Diphthamide synthesis DPH1/DPH2 domain 2"/>
    <property type="match status" value="1"/>
</dbReference>
<comment type="pathway">
    <text evidence="2 10">Protein modification; peptidyl-diphthamide biosynthesis.</text>
</comment>
<accession>A0A497EZC9</accession>
<evidence type="ECO:0000256" key="9">
    <source>
        <dbReference type="ARBA" id="ARBA00048403"/>
    </source>
</evidence>